<dbReference type="InterPro" id="IPR022155">
    <property type="entry name" value="DUF3684"/>
</dbReference>
<keyword evidence="2" id="KW-1185">Reference proteome</keyword>
<sequence>MVHFTSVDVRDVQLDYKSGKASIFLKIANRNLGVRVNKKFSSEISNKTVYNEKIGTKADDDENIKSICIRLEKQDPQALAHFTFNPSTPRAQDHNMQEGKFLIKLGLREYPTLKKILKLAALPTDSKIREKALKYFIDNFQRRYYTYYKQTEVDIAFLSCSDKNVYLCL</sequence>
<reference evidence="1 2" key="1">
    <citation type="submission" date="2018-06" db="EMBL/GenBank/DDBJ databases">
        <title>Comparative genomics reveals the genomic features of Rhizophagus irregularis, R. cerebriforme, R. diaphanum and Gigaspora rosea, and their symbiotic lifestyle signature.</title>
        <authorList>
            <person name="Morin E."/>
            <person name="San Clemente H."/>
            <person name="Chen E.C.H."/>
            <person name="De La Providencia I."/>
            <person name="Hainaut M."/>
            <person name="Kuo A."/>
            <person name="Kohler A."/>
            <person name="Murat C."/>
            <person name="Tang N."/>
            <person name="Roy S."/>
            <person name="Loubradou J."/>
            <person name="Henrissat B."/>
            <person name="Grigoriev I.V."/>
            <person name="Corradi N."/>
            <person name="Roux C."/>
            <person name="Martin F.M."/>
        </authorList>
    </citation>
    <scope>NUCLEOTIDE SEQUENCE [LARGE SCALE GENOMIC DNA]</scope>
    <source>
        <strain evidence="1 2">DAOM 227022</strain>
    </source>
</reference>
<dbReference type="Proteomes" id="UP000265703">
    <property type="component" value="Unassembled WGS sequence"/>
</dbReference>
<dbReference type="PANTHER" id="PTHR47839">
    <property type="entry name" value="DOMAIN PROTEIN, PUTATIVE (AFU_ORTHOLOGUE AFUA_6G04830)-RELATED"/>
    <property type="match status" value="1"/>
</dbReference>
<name>A0A397TJ20_9GLOM</name>
<dbReference type="PANTHER" id="PTHR47839:SF1">
    <property type="entry name" value="DOMAIN PROTEIN, PUTATIVE (AFU_ORTHOLOGUE AFUA_6G04830)-RELATED"/>
    <property type="match status" value="1"/>
</dbReference>
<proteinExistence type="predicted"/>
<evidence type="ECO:0000313" key="1">
    <source>
        <dbReference type="EMBL" id="RIA98223.1"/>
    </source>
</evidence>
<organism evidence="1 2">
    <name type="scientific">Glomus cerebriforme</name>
    <dbReference type="NCBI Taxonomy" id="658196"/>
    <lineage>
        <taxon>Eukaryota</taxon>
        <taxon>Fungi</taxon>
        <taxon>Fungi incertae sedis</taxon>
        <taxon>Mucoromycota</taxon>
        <taxon>Glomeromycotina</taxon>
        <taxon>Glomeromycetes</taxon>
        <taxon>Glomerales</taxon>
        <taxon>Glomeraceae</taxon>
        <taxon>Glomus</taxon>
    </lineage>
</organism>
<dbReference type="AlphaFoldDB" id="A0A397TJ20"/>
<accession>A0A397TJ20</accession>
<dbReference type="Pfam" id="PF12449">
    <property type="entry name" value="DUF3684"/>
    <property type="match status" value="1"/>
</dbReference>
<protein>
    <submittedName>
        <fullName evidence="1">Uncharacterized protein</fullName>
    </submittedName>
</protein>
<gene>
    <name evidence="1" type="ORF">C1645_813106</name>
</gene>
<dbReference type="EMBL" id="QKYT01000019">
    <property type="protein sequence ID" value="RIA98223.1"/>
    <property type="molecule type" value="Genomic_DNA"/>
</dbReference>
<comment type="caution">
    <text evidence="1">The sequence shown here is derived from an EMBL/GenBank/DDBJ whole genome shotgun (WGS) entry which is preliminary data.</text>
</comment>
<dbReference type="OrthoDB" id="10031156at2759"/>
<evidence type="ECO:0000313" key="2">
    <source>
        <dbReference type="Proteomes" id="UP000265703"/>
    </source>
</evidence>